<dbReference type="EMBL" id="CP014671">
    <property type="protein sequence ID" value="ANX04628.1"/>
    <property type="molecule type" value="Genomic_DNA"/>
</dbReference>
<evidence type="ECO:0008006" key="11">
    <source>
        <dbReference type="Google" id="ProtNLM"/>
    </source>
</evidence>
<dbReference type="Proteomes" id="UP000092952">
    <property type="component" value="Chromosome"/>
</dbReference>
<evidence type="ECO:0000256" key="1">
    <source>
        <dbReference type="ARBA" id="ARBA00004651"/>
    </source>
</evidence>
<proteinExistence type="predicted"/>
<evidence type="ECO:0000256" key="3">
    <source>
        <dbReference type="ARBA" id="ARBA00022670"/>
    </source>
</evidence>
<feature type="transmembrane region" description="Helical" evidence="8">
    <location>
        <begin position="68"/>
        <end position="92"/>
    </location>
</feature>
<keyword evidence="2" id="KW-1003">Cell membrane</keyword>
<feature type="transmembrane region" description="Helical" evidence="8">
    <location>
        <begin position="129"/>
        <end position="152"/>
    </location>
</feature>
<evidence type="ECO:0000313" key="10">
    <source>
        <dbReference type="Proteomes" id="UP000092952"/>
    </source>
</evidence>
<keyword evidence="10" id="KW-1185">Reference proteome</keyword>
<evidence type="ECO:0000256" key="8">
    <source>
        <dbReference type="SAM" id="Phobius"/>
    </source>
</evidence>
<dbReference type="GO" id="GO:0005886">
    <property type="term" value="C:plasma membrane"/>
    <property type="evidence" value="ECO:0007669"/>
    <property type="project" value="UniProtKB-SubCell"/>
</dbReference>
<name>A0A1B1YVC3_9GAMM</name>
<dbReference type="InterPro" id="IPR019127">
    <property type="entry name" value="Exosortase"/>
</dbReference>
<dbReference type="STRING" id="1810504.PG2T_10945"/>
<evidence type="ECO:0000256" key="7">
    <source>
        <dbReference type="ARBA" id="ARBA00023136"/>
    </source>
</evidence>
<evidence type="ECO:0000313" key="9">
    <source>
        <dbReference type="EMBL" id="ANX04628.1"/>
    </source>
</evidence>
<dbReference type="GO" id="GO:0008233">
    <property type="term" value="F:peptidase activity"/>
    <property type="evidence" value="ECO:0007669"/>
    <property type="project" value="UniProtKB-KW"/>
</dbReference>
<keyword evidence="7 8" id="KW-0472">Membrane</keyword>
<keyword evidence="6 8" id="KW-1133">Transmembrane helix</keyword>
<dbReference type="Pfam" id="PF09721">
    <property type="entry name" value="Exosortase_EpsH"/>
    <property type="match status" value="1"/>
</dbReference>
<evidence type="ECO:0000256" key="5">
    <source>
        <dbReference type="ARBA" id="ARBA00022801"/>
    </source>
</evidence>
<reference evidence="10" key="1">
    <citation type="submission" date="2016-03" db="EMBL/GenBank/DDBJ databases">
        <title>Complete genome sequence of Solimmundus cernigliae, representing a novel lineage of polycyclic aromatic hydrocarbon degraders within the Gammaproteobacteria.</title>
        <authorList>
            <person name="Singleton D.R."/>
            <person name="Dickey A.N."/>
            <person name="Scholl E.H."/>
            <person name="Wright F.A."/>
            <person name="Aitken M.D."/>
        </authorList>
    </citation>
    <scope>NUCLEOTIDE SEQUENCE [LARGE SCALE GENOMIC DNA]</scope>
    <source>
        <strain evidence="10">TR3.2</strain>
    </source>
</reference>
<organism evidence="9 10">
    <name type="scientific">Immundisolibacter cernigliae</name>
    <dbReference type="NCBI Taxonomy" id="1810504"/>
    <lineage>
        <taxon>Bacteria</taxon>
        <taxon>Pseudomonadati</taxon>
        <taxon>Pseudomonadota</taxon>
        <taxon>Gammaproteobacteria</taxon>
        <taxon>Immundisolibacterales</taxon>
        <taxon>Immundisolibacteraceae</taxon>
        <taxon>Immundisolibacter</taxon>
    </lineage>
</organism>
<keyword evidence="3" id="KW-0645">Protease</keyword>
<dbReference type="GO" id="GO:0006508">
    <property type="term" value="P:proteolysis"/>
    <property type="evidence" value="ECO:0007669"/>
    <property type="project" value="UniProtKB-KW"/>
</dbReference>
<evidence type="ECO:0000256" key="4">
    <source>
        <dbReference type="ARBA" id="ARBA00022692"/>
    </source>
</evidence>
<dbReference type="InterPro" id="IPR026392">
    <property type="entry name" value="Exo/Archaeosortase_dom"/>
</dbReference>
<feature type="transmembrane region" description="Helical" evidence="8">
    <location>
        <begin position="98"/>
        <end position="122"/>
    </location>
</feature>
<keyword evidence="5" id="KW-0378">Hydrolase</keyword>
<dbReference type="KEGG" id="gbi:PG2T_10945"/>
<evidence type="ECO:0000256" key="6">
    <source>
        <dbReference type="ARBA" id="ARBA00022989"/>
    </source>
</evidence>
<dbReference type="AlphaFoldDB" id="A0A1B1YVC3"/>
<sequence length="160" mass="16983">MHLAGRALAFLALFAALDLAYLAFKEPWLKPLVIDLLTVRPAAWLADAVLAVPVHADRHVLIAGGRRISVLNGCEGVDAMLLLLAAIAVAPAGWRDKLWGAGLGLSLVYVANQARIVALVWARLEMAAAFALGHGLLGPLAVTAAAGLYFLWWSGACLRR</sequence>
<dbReference type="InParanoid" id="A0A1B1YVC3"/>
<protein>
    <recommendedName>
        <fullName evidence="11">Exosortase/archaeosortase family protein</fullName>
    </recommendedName>
</protein>
<evidence type="ECO:0000256" key="2">
    <source>
        <dbReference type="ARBA" id="ARBA00022475"/>
    </source>
</evidence>
<accession>A0A1B1YVC3</accession>
<comment type="subcellular location">
    <subcellularLocation>
        <location evidence="1">Cell membrane</location>
        <topology evidence="1">Multi-pass membrane protein</topology>
    </subcellularLocation>
</comment>
<dbReference type="NCBIfam" id="TIGR04178">
    <property type="entry name" value="exo_archaeo"/>
    <property type="match status" value="1"/>
</dbReference>
<gene>
    <name evidence="9" type="ORF">PG2T_10945</name>
</gene>
<keyword evidence="4 8" id="KW-0812">Transmembrane</keyword>